<comment type="function">
    <text evidence="10">Plays a role in U6 snRNP assembly and function. Binds to the 3' end of U6 snRNA.</text>
</comment>
<evidence type="ECO:0000256" key="11">
    <source>
        <dbReference type="SAM" id="MobiDB-lite"/>
    </source>
</evidence>
<dbReference type="InterPro" id="IPR001163">
    <property type="entry name" value="Sm_dom_euk/arc"/>
</dbReference>
<dbReference type="PROSITE" id="PS52002">
    <property type="entry name" value="SM"/>
    <property type="match status" value="1"/>
</dbReference>
<dbReference type="PANTHER" id="PTHR20971">
    <property type="entry name" value="U6 SNRNA-ASSOCIATED PROTEIN"/>
    <property type="match status" value="1"/>
</dbReference>
<evidence type="ECO:0000259" key="12">
    <source>
        <dbReference type="PROSITE" id="PS52002"/>
    </source>
</evidence>
<keyword evidence="8 10" id="KW-0539">Nucleus</keyword>
<dbReference type="InterPro" id="IPR033871">
    <property type="entry name" value="LSm5"/>
</dbReference>
<dbReference type="FunFam" id="2.30.30.100:FF:000003">
    <property type="entry name" value="U6 snRNA-associated Sm-like protein LSm5"/>
    <property type="match status" value="1"/>
</dbReference>
<dbReference type="Pfam" id="PF01423">
    <property type="entry name" value="LSM"/>
    <property type="match status" value="1"/>
</dbReference>
<evidence type="ECO:0000256" key="4">
    <source>
        <dbReference type="ARBA" id="ARBA00022728"/>
    </source>
</evidence>
<protein>
    <recommendedName>
        <fullName evidence="10">LSM complex subunit LSM5</fullName>
    </recommendedName>
</protein>
<comment type="subcellular location">
    <subcellularLocation>
        <location evidence="1 10">Nucleus</location>
    </subcellularLocation>
</comment>
<dbReference type="GO" id="GO:0003723">
    <property type="term" value="F:RNA binding"/>
    <property type="evidence" value="ECO:0007669"/>
    <property type="project" value="UniProtKB-KW"/>
</dbReference>
<keyword evidence="9 10" id="KW-0687">Ribonucleoprotein</keyword>
<evidence type="ECO:0000313" key="13">
    <source>
        <dbReference type="EMBL" id="GEM12739.1"/>
    </source>
</evidence>
<dbReference type="AlphaFoldDB" id="A0A511KQU9"/>
<sequence>MLRPKVLLVAVPSALPADSRQASQSVLHTPRRSRQSLERSSSGLRKPMRASTILPLELVDRAIGSKVWVIMKTEREFTGTLVGFDDYVNMVLEDVTEYETSAEGRKSSKLGQTLLNGNNIAMIVPGRGPEDEQ</sequence>
<dbReference type="SUPFAM" id="SSF50182">
    <property type="entry name" value="Sm-like ribonucleoproteins"/>
    <property type="match status" value="1"/>
</dbReference>
<dbReference type="GO" id="GO:1990726">
    <property type="term" value="C:Lsm1-7-Pat1 complex"/>
    <property type="evidence" value="ECO:0007669"/>
    <property type="project" value="TreeGrafter"/>
</dbReference>
<keyword evidence="3 10" id="KW-0507">mRNA processing</keyword>
<dbReference type="GO" id="GO:0005681">
    <property type="term" value="C:spliceosomal complex"/>
    <property type="evidence" value="ECO:0007669"/>
    <property type="project" value="UniProtKB-KW"/>
</dbReference>
<dbReference type="Proteomes" id="UP000321518">
    <property type="component" value="Unassembled WGS sequence"/>
</dbReference>
<evidence type="ECO:0000256" key="3">
    <source>
        <dbReference type="ARBA" id="ARBA00022664"/>
    </source>
</evidence>
<proteinExistence type="inferred from homology"/>
<evidence type="ECO:0000256" key="9">
    <source>
        <dbReference type="ARBA" id="ARBA00023274"/>
    </source>
</evidence>
<comment type="subunit">
    <text evidence="10">LSm subunits form a heteromer with a doughnut shape.</text>
</comment>
<dbReference type="InterPro" id="IPR047575">
    <property type="entry name" value="Sm"/>
</dbReference>
<dbReference type="EMBL" id="BJWK01000025">
    <property type="protein sequence ID" value="GEM12739.1"/>
    <property type="molecule type" value="Genomic_DNA"/>
</dbReference>
<evidence type="ECO:0000256" key="6">
    <source>
        <dbReference type="ARBA" id="ARBA00022990"/>
    </source>
</evidence>
<dbReference type="GO" id="GO:0046540">
    <property type="term" value="C:U4/U6 x U5 tri-snRNP complex"/>
    <property type="evidence" value="ECO:0007669"/>
    <property type="project" value="TreeGrafter"/>
</dbReference>
<keyword evidence="6" id="KW-0007">Acetylation</keyword>
<evidence type="ECO:0000256" key="10">
    <source>
        <dbReference type="RuleBase" id="RU365055"/>
    </source>
</evidence>
<keyword evidence="5 10" id="KW-0694">RNA-binding</keyword>
<dbReference type="GO" id="GO:0005688">
    <property type="term" value="C:U6 snRNP"/>
    <property type="evidence" value="ECO:0007669"/>
    <property type="project" value="TreeGrafter"/>
</dbReference>
<keyword evidence="4 10" id="KW-0747">Spliceosome</keyword>
<feature type="domain" description="Sm" evidence="12">
    <location>
        <begin position="54"/>
        <end position="129"/>
    </location>
</feature>
<organism evidence="13 14">
    <name type="scientific">Rhodotorula toruloides</name>
    <name type="common">Yeast</name>
    <name type="synonym">Rhodosporidium toruloides</name>
    <dbReference type="NCBI Taxonomy" id="5286"/>
    <lineage>
        <taxon>Eukaryota</taxon>
        <taxon>Fungi</taxon>
        <taxon>Dikarya</taxon>
        <taxon>Basidiomycota</taxon>
        <taxon>Pucciniomycotina</taxon>
        <taxon>Microbotryomycetes</taxon>
        <taxon>Sporidiobolales</taxon>
        <taxon>Sporidiobolaceae</taxon>
        <taxon>Rhodotorula</taxon>
    </lineage>
</organism>
<gene>
    <name evidence="10" type="primary">LSM5</name>
    <name evidence="13" type="ORF">Rt10032_c25g6756</name>
</gene>
<comment type="caution">
    <text evidence="13">The sequence shown here is derived from an EMBL/GenBank/DDBJ whole genome shotgun (WGS) entry which is preliminary data.</text>
</comment>
<evidence type="ECO:0000313" key="14">
    <source>
        <dbReference type="Proteomes" id="UP000321518"/>
    </source>
</evidence>
<feature type="region of interest" description="Disordered" evidence="11">
    <location>
        <begin position="19"/>
        <end position="46"/>
    </location>
</feature>
<dbReference type="SMART" id="SM00651">
    <property type="entry name" value="Sm"/>
    <property type="match status" value="1"/>
</dbReference>
<name>A0A511KQU9_RHOTO</name>
<evidence type="ECO:0000256" key="1">
    <source>
        <dbReference type="ARBA" id="ARBA00004123"/>
    </source>
</evidence>
<dbReference type="PANTHER" id="PTHR20971:SF0">
    <property type="entry name" value="U6 SNRNA-ASSOCIATED SM-LIKE PROTEIN LSM5"/>
    <property type="match status" value="1"/>
</dbReference>
<evidence type="ECO:0000256" key="8">
    <source>
        <dbReference type="ARBA" id="ARBA00023242"/>
    </source>
</evidence>
<evidence type="ECO:0000256" key="7">
    <source>
        <dbReference type="ARBA" id="ARBA00023187"/>
    </source>
</evidence>
<dbReference type="GO" id="GO:0000398">
    <property type="term" value="P:mRNA splicing, via spliceosome"/>
    <property type="evidence" value="ECO:0007669"/>
    <property type="project" value="TreeGrafter"/>
</dbReference>
<dbReference type="OrthoDB" id="429711at2759"/>
<evidence type="ECO:0000256" key="2">
    <source>
        <dbReference type="ARBA" id="ARBA00006850"/>
    </source>
</evidence>
<dbReference type="InterPro" id="IPR010920">
    <property type="entry name" value="LSM_dom_sf"/>
</dbReference>
<reference evidence="13 14" key="1">
    <citation type="submission" date="2019-07" db="EMBL/GenBank/DDBJ databases">
        <title>Rhodotorula toruloides NBRC10032 genome sequencing.</title>
        <authorList>
            <person name="Shida Y."/>
            <person name="Takaku H."/>
            <person name="Ogasawara W."/>
            <person name="Mori K."/>
        </authorList>
    </citation>
    <scope>NUCLEOTIDE SEQUENCE [LARGE SCALE GENOMIC DNA]</scope>
    <source>
        <strain evidence="13 14">NBRC10032</strain>
    </source>
</reference>
<accession>A0A511KQU9</accession>
<comment type="similarity">
    <text evidence="2 10">Belongs to the snRNP Sm proteins family.</text>
</comment>
<dbReference type="CDD" id="cd01732">
    <property type="entry name" value="LSm5"/>
    <property type="match status" value="1"/>
</dbReference>
<evidence type="ECO:0000256" key="5">
    <source>
        <dbReference type="ARBA" id="ARBA00022884"/>
    </source>
</evidence>
<dbReference type="Gene3D" id="2.30.30.100">
    <property type="match status" value="1"/>
</dbReference>
<keyword evidence="7 10" id="KW-0508">mRNA splicing</keyword>